<comment type="caution">
    <text evidence="2">The sequence shown here is derived from an EMBL/GenBank/DDBJ whole genome shotgun (WGS) entry which is preliminary data.</text>
</comment>
<organism evidence="2 3">
    <name type="scientific">Tectimicrobiota bacterium</name>
    <dbReference type="NCBI Taxonomy" id="2528274"/>
    <lineage>
        <taxon>Bacteria</taxon>
        <taxon>Pseudomonadati</taxon>
        <taxon>Nitrospinota/Tectimicrobiota group</taxon>
        <taxon>Candidatus Tectimicrobiota</taxon>
    </lineage>
</organism>
<proteinExistence type="predicted"/>
<evidence type="ECO:0008006" key="4">
    <source>
        <dbReference type="Google" id="ProtNLM"/>
    </source>
</evidence>
<evidence type="ECO:0000256" key="1">
    <source>
        <dbReference type="SAM" id="MobiDB-lite"/>
    </source>
</evidence>
<accession>A0A933E6Z2</accession>
<dbReference type="SUPFAM" id="SSF51556">
    <property type="entry name" value="Metallo-dependent hydrolases"/>
    <property type="match status" value="1"/>
</dbReference>
<gene>
    <name evidence="2" type="ORF">HY618_00420</name>
</gene>
<dbReference type="AlphaFoldDB" id="A0A933E6Z2"/>
<sequence length="331" mass="35839">MRGDLRLLQGAIDTHIHAAPSLFPRLVDNIECAQGAASVGMRAVTFKFHHGDTSGRVPLVRRAVGDAIEVYGGVTLNQAVGGLNPFAVDTAIRLGARMVWMPTLSALNHLKKVGSPHLPGMRQTGGVKLDEKGITIFTDEKRRKVLPEVRTICRLVAQAGVCLSTGHLDPGEVRALIETAREEGAERIVVQHPEYIADASIEEQVEFARMGALIEHLAIFCFTHWGAYPTRKGAPPISVREQVKMVRAVGPEHTLLSSDLGQLHNAPPWEGLRVFIQLMLDHGITPEEIGIMVKRNPAFVLGLPGSSKPQGAPEPKGAPAPEKPRAAARKK</sequence>
<evidence type="ECO:0000313" key="2">
    <source>
        <dbReference type="EMBL" id="MBI4250897.1"/>
    </source>
</evidence>
<dbReference type="EMBL" id="JACQRX010000019">
    <property type="protein sequence ID" value="MBI4250897.1"/>
    <property type="molecule type" value="Genomic_DNA"/>
</dbReference>
<dbReference type="InterPro" id="IPR046249">
    <property type="entry name" value="DUF6282"/>
</dbReference>
<name>A0A933E6Z2_UNCTE</name>
<dbReference type="Pfam" id="PF19799">
    <property type="entry name" value="DUF6282"/>
    <property type="match status" value="1"/>
</dbReference>
<reference evidence="2" key="1">
    <citation type="submission" date="2020-07" db="EMBL/GenBank/DDBJ databases">
        <title>Huge and variable diversity of episymbiotic CPR bacteria and DPANN archaea in groundwater ecosystems.</title>
        <authorList>
            <person name="He C.Y."/>
            <person name="Keren R."/>
            <person name="Whittaker M."/>
            <person name="Farag I.F."/>
            <person name="Doudna J."/>
            <person name="Cate J.H.D."/>
            <person name="Banfield J.F."/>
        </authorList>
    </citation>
    <scope>NUCLEOTIDE SEQUENCE</scope>
    <source>
        <strain evidence="2">NC_groundwater_1370_Ag_S-0.2um_69_93</strain>
    </source>
</reference>
<protein>
    <recommendedName>
        <fullName evidence="4">Cytosolic protein</fullName>
    </recommendedName>
</protein>
<dbReference type="Gene3D" id="3.20.20.140">
    <property type="entry name" value="Metal-dependent hydrolases"/>
    <property type="match status" value="1"/>
</dbReference>
<feature type="compositionally biased region" description="Low complexity" evidence="1">
    <location>
        <begin position="308"/>
        <end position="320"/>
    </location>
</feature>
<evidence type="ECO:0000313" key="3">
    <source>
        <dbReference type="Proteomes" id="UP000752292"/>
    </source>
</evidence>
<dbReference type="InterPro" id="IPR032466">
    <property type="entry name" value="Metal_Hydrolase"/>
</dbReference>
<dbReference type="Proteomes" id="UP000752292">
    <property type="component" value="Unassembled WGS sequence"/>
</dbReference>
<feature type="region of interest" description="Disordered" evidence="1">
    <location>
        <begin position="303"/>
        <end position="331"/>
    </location>
</feature>